<dbReference type="Pfam" id="PF18864">
    <property type="entry name" value="AbiTii"/>
    <property type="match status" value="1"/>
</dbReference>
<protein>
    <submittedName>
        <fullName evidence="2">AbiTii</fullName>
    </submittedName>
</protein>
<feature type="domain" description="AbiTii" evidence="1">
    <location>
        <begin position="8"/>
        <end position="190"/>
    </location>
</feature>
<accession>A0A8S5N6D3</accession>
<sequence>MQNSPVIQLRQMIHADSYGMSSILMQSIIIARKIGDKEFGDWLEYEYRGYPSKALTPVYRLFDLPHYAQLHDGSWQPMNLDRTFLKDILEHDNFNLFKMCAVQNPIADIERMASSDEPITAFLSEKQKQFFSNLFGNFKNYAQFPHRSHMVKIILDVKMMILNWALELEEKGVLCENLSITQQQREIMTVTVNNNTNNFHAPVNNAGTIVAGSTGNIEQANKITAGDFNSLKEQLKQWGATDEDIGALHQAIQESTPPTSSDAFGGKISKWVGDMIGKAYAGTLNIAASAAPALLTNAICHYYNIPV</sequence>
<name>A0A8S5N6D3_9CAUD</name>
<dbReference type="EMBL" id="BK015082">
    <property type="protein sequence ID" value="DAD90317.1"/>
    <property type="molecule type" value="Genomic_DNA"/>
</dbReference>
<dbReference type="InterPro" id="IPR041304">
    <property type="entry name" value="AbiTii"/>
</dbReference>
<proteinExistence type="predicted"/>
<evidence type="ECO:0000259" key="1">
    <source>
        <dbReference type="Pfam" id="PF18864"/>
    </source>
</evidence>
<organism evidence="2">
    <name type="scientific">Caudovirales sp. ctilw2</name>
    <dbReference type="NCBI Taxonomy" id="2826782"/>
    <lineage>
        <taxon>Viruses</taxon>
        <taxon>Duplodnaviria</taxon>
        <taxon>Heunggongvirae</taxon>
        <taxon>Uroviricota</taxon>
        <taxon>Caudoviricetes</taxon>
    </lineage>
</organism>
<evidence type="ECO:0000313" key="2">
    <source>
        <dbReference type="EMBL" id="DAD90317.1"/>
    </source>
</evidence>
<reference evidence="2" key="1">
    <citation type="journal article" date="2021" name="Proc. Natl. Acad. Sci. U.S.A.">
        <title>A Catalog of Tens of Thousands of Viruses from Human Metagenomes Reveals Hidden Associations with Chronic Diseases.</title>
        <authorList>
            <person name="Tisza M.J."/>
            <person name="Buck C.B."/>
        </authorList>
    </citation>
    <scope>NUCLEOTIDE SEQUENCE</scope>
    <source>
        <strain evidence="2">Ctilw2</strain>
    </source>
</reference>